<feature type="transmembrane region" description="Helical" evidence="12">
    <location>
        <begin position="21"/>
        <end position="44"/>
    </location>
</feature>
<feature type="transmembrane region" description="Helical" evidence="12">
    <location>
        <begin position="352"/>
        <end position="368"/>
    </location>
</feature>
<dbReference type="PROSITE" id="PS00217">
    <property type="entry name" value="SUGAR_TRANSPORT_2"/>
    <property type="match status" value="1"/>
</dbReference>
<dbReference type="GO" id="GO:0015293">
    <property type="term" value="F:symporter activity"/>
    <property type="evidence" value="ECO:0007669"/>
    <property type="project" value="UniProtKB-KW"/>
</dbReference>
<evidence type="ECO:0000256" key="9">
    <source>
        <dbReference type="ARBA" id="ARBA00023201"/>
    </source>
</evidence>
<dbReference type="InterPro" id="IPR005829">
    <property type="entry name" value="Sugar_transporter_CS"/>
</dbReference>
<keyword evidence="8 12" id="KW-0472">Membrane</keyword>
<feature type="transmembrane region" description="Helical" evidence="12">
    <location>
        <begin position="95"/>
        <end position="116"/>
    </location>
</feature>
<evidence type="ECO:0000256" key="1">
    <source>
        <dbReference type="ARBA" id="ARBA00004141"/>
    </source>
</evidence>
<dbReference type="InterPro" id="IPR020846">
    <property type="entry name" value="MFS_dom"/>
</dbReference>
<dbReference type="GO" id="GO:0016020">
    <property type="term" value="C:membrane"/>
    <property type="evidence" value="ECO:0007669"/>
    <property type="project" value="UniProtKB-SubCell"/>
</dbReference>
<evidence type="ECO:0000259" key="13">
    <source>
        <dbReference type="PROSITE" id="PS50850"/>
    </source>
</evidence>
<evidence type="ECO:0000256" key="10">
    <source>
        <dbReference type="ARBA" id="ARBA00054632"/>
    </source>
</evidence>
<evidence type="ECO:0000256" key="3">
    <source>
        <dbReference type="ARBA" id="ARBA00022448"/>
    </source>
</evidence>
<gene>
    <name evidence="14" type="ORF">ABEB36_004069</name>
</gene>
<name>A0ABD1F226_HYPHA</name>
<protein>
    <recommendedName>
        <fullName evidence="11">Putative inorganic phosphate cotransporter</fullName>
    </recommendedName>
</protein>
<feature type="transmembrane region" description="Helical" evidence="12">
    <location>
        <begin position="380"/>
        <end position="399"/>
    </location>
</feature>
<keyword evidence="9" id="KW-0739">Sodium transport</keyword>
<accession>A0ABD1F226</accession>
<keyword evidence="6 12" id="KW-1133">Transmembrane helix</keyword>
<feature type="transmembrane region" description="Helical" evidence="12">
    <location>
        <begin position="419"/>
        <end position="435"/>
    </location>
</feature>
<sequence length="487" mass="54788">MSNKQKHEYRKKLEMKPFRTRSFNLFSWIIKPFFLLFHHIPIIGFRHIQVFLLFIMIFTALGFNVTLSVTIVAMTDPKASSNSEISTYYLPNKGLILSAFFWGYVWPQVFAGYAATRFGAKWFLIAAMLIQSLLGIFMPLTVAYFGSLGMCISRAVQGFSQGFLFPSLSHLLGQWVPREERTRLGAFAFGAVPLGIVVAMLLSGMVSASSYGWPLAFYIYGVIGLSWCILFTLFGFNNPAEHPFVSEAERFFITRNLEQNYSIDAVPWLKIFKSGPVWALFITQSGYIYCTSTFFSQIPTYLDHVIKLNIRNNGLLSALPFFTLWILSFVFSYFSDCMINKRIVSVGTARKLFNTLGLVGSAISMVFLAHTENDHPTRALILLVCSTGALSSCMSGWSINHIDLSPKFAGTLMGLTNGFAHISAILSPIIVQILVPDLNNSQQWRSVFLMAAAIELVAAIYFILWGSGDIQPWNESIKKEEGDYFCF</sequence>
<dbReference type="SUPFAM" id="SSF103473">
    <property type="entry name" value="MFS general substrate transporter"/>
    <property type="match status" value="1"/>
</dbReference>
<dbReference type="InterPro" id="IPR050382">
    <property type="entry name" value="MFS_Na/Anion_cotransporter"/>
</dbReference>
<dbReference type="AlphaFoldDB" id="A0ABD1F226"/>
<evidence type="ECO:0000256" key="5">
    <source>
        <dbReference type="ARBA" id="ARBA00022847"/>
    </source>
</evidence>
<dbReference type="PANTHER" id="PTHR11662">
    <property type="entry name" value="SOLUTE CARRIER FAMILY 17"/>
    <property type="match status" value="1"/>
</dbReference>
<organism evidence="14 15">
    <name type="scientific">Hypothenemus hampei</name>
    <name type="common">Coffee berry borer</name>
    <dbReference type="NCBI Taxonomy" id="57062"/>
    <lineage>
        <taxon>Eukaryota</taxon>
        <taxon>Metazoa</taxon>
        <taxon>Ecdysozoa</taxon>
        <taxon>Arthropoda</taxon>
        <taxon>Hexapoda</taxon>
        <taxon>Insecta</taxon>
        <taxon>Pterygota</taxon>
        <taxon>Neoptera</taxon>
        <taxon>Endopterygota</taxon>
        <taxon>Coleoptera</taxon>
        <taxon>Polyphaga</taxon>
        <taxon>Cucujiformia</taxon>
        <taxon>Curculionidae</taxon>
        <taxon>Scolytinae</taxon>
        <taxon>Hypothenemus</taxon>
    </lineage>
</organism>
<feature type="domain" description="Major facilitator superfamily (MFS) profile" evidence="13">
    <location>
        <begin position="54"/>
        <end position="470"/>
    </location>
</feature>
<proteinExistence type="inferred from homology"/>
<feature type="transmembrane region" description="Helical" evidence="12">
    <location>
        <begin position="182"/>
        <end position="203"/>
    </location>
</feature>
<dbReference type="InterPro" id="IPR011701">
    <property type="entry name" value="MFS"/>
</dbReference>
<evidence type="ECO:0000256" key="8">
    <source>
        <dbReference type="ARBA" id="ARBA00023136"/>
    </source>
</evidence>
<evidence type="ECO:0000256" key="6">
    <source>
        <dbReference type="ARBA" id="ARBA00022989"/>
    </source>
</evidence>
<dbReference type="PANTHER" id="PTHR11662:SF280">
    <property type="entry name" value="FI21844P1-RELATED"/>
    <property type="match status" value="1"/>
</dbReference>
<keyword evidence="5" id="KW-0769">Symport</keyword>
<dbReference type="PROSITE" id="PS50850">
    <property type="entry name" value="MFS"/>
    <property type="match status" value="1"/>
</dbReference>
<keyword evidence="9" id="KW-0406">Ion transport</keyword>
<comment type="function">
    <text evidence="10">May be an inorganic phosphate cotransporter.</text>
</comment>
<evidence type="ECO:0000256" key="12">
    <source>
        <dbReference type="SAM" id="Phobius"/>
    </source>
</evidence>
<feature type="transmembrane region" description="Helical" evidence="12">
    <location>
        <begin position="447"/>
        <end position="466"/>
    </location>
</feature>
<feature type="transmembrane region" description="Helical" evidence="12">
    <location>
        <begin position="215"/>
        <end position="236"/>
    </location>
</feature>
<evidence type="ECO:0000256" key="4">
    <source>
        <dbReference type="ARBA" id="ARBA00022692"/>
    </source>
</evidence>
<keyword evidence="7" id="KW-0915">Sodium</keyword>
<evidence type="ECO:0000256" key="2">
    <source>
        <dbReference type="ARBA" id="ARBA00008586"/>
    </source>
</evidence>
<feature type="transmembrane region" description="Helical" evidence="12">
    <location>
        <begin position="277"/>
        <end position="302"/>
    </location>
</feature>
<dbReference type="Gene3D" id="1.20.1250.20">
    <property type="entry name" value="MFS general substrate transporter like domains"/>
    <property type="match status" value="2"/>
</dbReference>
<keyword evidence="3" id="KW-0813">Transport</keyword>
<evidence type="ECO:0000313" key="14">
    <source>
        <dbReference type="EMBL" id="KAL1509307.1"/>
    </source>
</evidence>
<dbReference type="FunFam" id="1.20.1250.20:FF:000144">
    <property type="entry name" value="Picot, isoform B"/>
    <property type="match status" value="1"/>
</dbReference>
<reference evidence="14 15" key="1">
    <citation type="submission" date="2024-05" db="EMBL/GenBank/DDBJ databases">
        <title>Genetic variation in Jamaican populations of the coffee berry borer (Hypothenemus hampei).</title>
        <authorList>
            <person name="Errbii M."/>
            <person name="Myrie A."/>
        </authorList>
    </citation>
    <scope>NUCLEOTIDE SEQUENCE [LARGE SCALE GENOMIC DNA]</scope>
    <source>
        <strain evidence="14">JA-Hopewell-2020-01-JO</strain>
        <tissue evidence="14">Whole body</tissue>
    </source>
</reference>
<keyword evidence="15" id="KW-1185">Reference proteome</keyword>
<comment type="similarity">
    <text evidence="2">Belongs to the major facilitator superfamily. Sodium/anion cotransporter family.</text>
</comment>
<dbReference type="Proteomes" id="UP001566132">
    <property type="component" value="Unassembled WGS sequence"/>
</dbReference>
<dbReference type="EMBL" id="JBDJPC010000003">
    <property type="protein sequence ID" value="KAL1509307.1"/>
    <property type="molecule type" value="Genomic_DNA"/>
</dbReference>
<evidence type="ECO:0000313" key="15">
    <source>
        <dbReference type="Proteomes" id="UP001566132"/>
    </source>
</evidence>
<comment type="subcellular location">
    <subcellularLocation>
        <location evidence="1">Membrane</location>
        <topology evidence="1">Multi-pass membrane protein</topology>
    </subcellularLocation>
</comment>
<comment type="caution">
    <text evidence="14">The sequence shown here is derived from an EMBL/GenBank/DDBJ whole genome shotgun (WGS) entry which is preliminary data.</text>
</comment>
<dbReference type="Pfam" id="PF07690">
    <property type="entry name" value="MFS_1"/>
    <property type="match status" value="1"/>
</dbReference>
<feature type="transmembrane region" description="Helical" evidence="12">
    <location>
        <begin position="50"/>
        <end position="74"/>
    </location>
</feature>
<keyword evidence="4 12" id="KW-0812">Transmembrane</keyword>
<dbReference type="FunFam" id="1.20.1250.20:FF:000003">
    <property type="entry name" value="Solute carrier family 17 member 3"/>
    <property type="match status" value="1"/>
</dbReference>
<evidence type="ECO:0000256" key="11">
    <source>
        <dbReference type="ARBA" id="ARBA00068450"/>
    </source>
</evidence>
<evidence type="ECO:0000256" key="7">
    <source>
        <dbReference type="ARBA" id="ARBA00023053"/>
    </source>
</evidence>
<feature type="transmembrane region" description="Helical" evidence="12">
    <location>
        <begin position="122"/>
        <end position="146"/>
    </location>
</feature>
<dbReference type="InterPro" id="IPR036259">
    <property type="entry name" value="MFS_trans_sf"/>
</dbReference>
<feature type="transmembrane region" description="Helical" evidence="12">
    <location>
        <begin position="314"/>
        <end position="332"/>
    </location>
</feature>
<dbReference type="GO" id="GO:0006814">
    <property type="term" value="P:sodium ion transport"/>
    <property type="evidence" value="ECO:0007669"/>
    <property type="project" value="UniProtKB-KW"/>
</dbReference>